<dbReference type="PANTHER" id="PTHR21277">
    <property type="entry name" value="TRANSCRIPTIONAL ADAPTER 1"/>
    <property type="match status" value="1"/>
</dbReference>
<keyword evidence="2" id="KW-1185">Reference proteome</keyword>
<comment type="caution">
    <text evidence="1">The sequence shown here is derived from an EMBL/GenBank/DDBJ whole genome shotgun (WGS) entry which is preliminary data.</text>
</comment>
<dbReference type="Pfam" id="PF12767">
    <property type="entry name" value="SAGA-Tad1"/>
    <property type="match status" value="1"/>
</dbReference>
<evidence type="ECO:0000313" key="2">
    <source>
        <dbReference type="Proteomes" id="UP000436088"/>
    </source>
</evidence>
<evidence type="ECO:0000313" key="1">
    <source>
        <dbReference type="EMBL" id="KAE8656205.1"/>
    </source>
</evidence>
<dbReference type="GO" id="GO:0006357">
    <property type="term" value="P:regulation of transcription by RNA polymerase II"/>
    <property type="evidence" value="ECO:0007669"/>
    <property type="project" value="TreeGrafter"/>
</dbReference>
<reference evidence="1" key="1">
    <citation type="submission" date="2019-09" db="EMBL/GenBank/DDBJ databases">
        <title>Draft genome information of white flower Hibiscus syriacus.</title>
        <authorList>
            <person name="Kim Y.-M."/>
        </authorList>
    </citation>
    <scope>NUCLEOTIDE SEQUENCE [LARGE SCALE GENOMIC DNA]</scope>
    <source>
        <strain evidence="1">YM2019G1</strain>
    </source>
</reference>
<dbReference type="AlphaFoldDB" id="A0A6A2WJH3"/>
<protein>
    <submittedName>
        <fullName evidence="1">Glucose-6-phosphate 1-epimerase</fullName>
    </submittedName>
</protein>
<dbReference type="CDD" id="cd22933">
    <property type="entry name" value="HFD_HFI1"/>
    <property type="match status" value="1"/>
</dbReference>
<dbReference type="GO" id="GO:0003713">
    <property type="term" value="F:transcription coactivator activity"/>
    <property type="evidence" value="ECO:0007669"/>
    <property type="project" value="TreeGrafter"/>
</dbReference>
<proteinExistence type="predicted"/>
<organism evidence="1 2">
    <name type="scientific">Hibiscus syriacus</name>
    <name type="common">Rose of Sharon</name>
    <dbReference type="NCBI Taxonomy" id="106335"/>
    <lineage>
        <taxon>Eukaryota</taxon>
        <taxon>Viridiplantae</taxon>
        <taxon>Streptophyta</taxon>
        <taxon>Embryophyta</taxon>
        <taxon>Tracheophyta</taxon>
        <taxon>Spermatophyta</taxon>
        <taxon>Magnoliopsida</taxon>
        <taxon>eudicotyledons</taxon>
        <taxon>Gunneridae</taxon>
        <taxon>Pentapetalae</taxon>
        <taxon>rosids</taxon>
        <taxon>malvids</taxon>
        <taxon>Malvales</taxon>
        <taxon>Malvaceae</taxon>
        <taxon>Malvoideae</taxon>
        <taxon>Hibiscus</taxon>
    </lineage>
</organism>
<dbReference type="PANTHER" id="PTHR21277:SF37">
    <property type="entry name" value="TRANSCRIPTIONAL COACTIVATOR HFI1_TRANSCRIPTIONAL ADAPTER 1"/>
    <property type="match status" value="1"/>
</dbReference>
<name>A0A6A2WJH3_HIBSY</name>
<dbReference type="GO" id="GO:0000124">
    <property type="term" value="C:SAGA complex"/>
    <property type="evidence" value="ECO:0007669"/>
    <property type="project" value="TreeGrafter"/>
</dbReference>
<dbReference type="EMBL" id="VEPZ02001768">
    <property type="protein sequence ID" value="KAE8656205.1"/>
    <property type="molecule type" value="Genomic_DNA"/>
</dbReference>
<gene>
    <name evidence="1" type="ORF">F3Y22_tig00117005pilonHSYRG00125</name>
</gene>
<sequence length="236" mass="26459">MQLPNQHPRINLIELKAQLIKTLGSERSQQGERVKLHNLLICSILKNVCNAKVPPPPTTIHESLQTEEVLLSSRKARSGAPIRLTAKTASASYESTITNDVVSENQGKLLVIYRSLFTVLKNFQAKQIITIYAKSYDIGGLLDTVALRELMKQIATQEGLEGVSMDCAAILNNGLDVYLKSVSMSYHNQIHANSWYLEAIDEHRYYKLVSLLGFKVAMELNPQKLGEDWPVLLEKI</sequence>
<dbReference type="InterPro" id="IPR024738">
    <property type="entry name" value="Hfi1/Tada1"/>
</dbReference>
<accession>A0A6A2WJH3</accession>
<dbReference type="Proteomes" id="UP000436088">
    <property type="component" value="Unassembled WGS sequence"/>
</dbReference>